<dbReference type="PATRIC" id="fig|28128.5.peg.2319"/>
<comment type="caution">
    <text evidence="1">The sequence shown here is derived from an EMBL/GenBank/DDBJ whole genome shotgun (WGS) entry which is preliminary data.</text>
</comment>
<dbReference type="STRING" id="28128.HMPREF3226_02254"/>
<proteinExistence type="predicted"/>
<protein>
    <submittedName>
        <fullName evidence="1">Uncharacterized protein</fullName>
    </submittedName>
</protein>
<name>A0A133PX52_9BACT</name>
<dbReference type="AlphaFoldDB" id="A0A133PX52"/>
<accession>A0A133PX52</accession>
<dbReference type="Proteomes" id="UP000070533">
    <property type="component" value="Unassembled WGS sequence"/>
</dbReference>
<reference evidence="2" key="1">
    <citation type="submission" date="2016-01" db="EMBL/GenBank/DDBJ databases">
        <authorList>
            <person name="Mitreva M."/>
            <person name="Pepin K.H."/>
            <person name="Mihindukulasuriya K.A."/>
            <person name="Fulton R."/>
            <person name="Fronick C."/>
            <person name="O'Laughlin M."/>
            <person name="Miner T."/>
            <person name="Herter B."/>
            <person name="Rosa B.A."/>
            <person name="Cordes M."/>
            <person name="Tomlinson C."/>
            <person name="Wollam A."/>
            <person name="Palsikar V.B."/>
            <person name="Mardis E.R."/>
            <person name="Wilson R.K."/>
        </authorList>
    </citation>
    <scope>NUCLEOTIDE SEQUENCE [LARGE SCALE GENOMIC DNA]</scope>
    <source>
        <strain evidence="2">MJR7716</strain>
    </source>
</reference>
<evidence type="ECO:0000313" key="1">
    <source>
        <dbReference type="EMBL" id="KXA34316.1"/>
    </source>
</evidence>
<organism evidence="1 2">
    <name type="scientific">Prevotella corporis</name>
    <dbReference type="NCBI Taxonomy" id="28128"/>
    <lineage>
        <taxon>Bacteria</taxon>
        <taxon>Pseudomonadati</taxon>
        <taxon>Bacteroidota</taxon>
        <taxon>Bacteroidia</taxon>
        <taxon>Bacteroidales</taxon>
        <taxon>Prevotellaceae</taxon>
        <taxon>Prevotella</taxon>
    </lineage>
</organism>
<keyword evidence="2" id="KW-1185">Reference proteome</keyword>
<gene>
    <name evidence="1" type="ORF">HMPREF3226_02254</name>
</gene>
<dbReference type="EMBL" id="LRQG01000202">
    <property type="protein sequence ID" value="KXA34316.1"/>
    <property type="molecule type" value="Genomic_DNA"/>
</dbReference>
<sequence length="47" mass="5674">MNNLLSENKNITEYQNIKGLMRVWEKQGKTRKIKKNKFFLGGYNYFS</sequence>
<evidence type="ECO:0000313" key="2">
    <source>
        <dbReference type="Proteomes" id="UP000070533"/>
    </source>
</evidence>